<dbReference type="EC" id="2.3.1.51" evidence="19"/>
<dbReference type="AlphaFoldDB" id="A0A8C2ZK46"/>
<dbReference type="SMART" id="SM00563">
    <property type="entry name" value="PlsC"/>
    <property type="match status" value="1"/>
</dbReference>
<evidence type="ECO:0000256" key="18">
    <source>
        <dbReference type="ARBA" id="ARBA00049561"/>
    </source>
</evidence>
<dbReference type="GO" id="GO:0005783">
    <property type="term" value="C:endoplasmic reticulum"/>
    <property type="evidence" value="ECO:0007669"/>
    <property type="project" value="TreeGrafter"/>
</dbReference>
<evidence type="ECO:0000256" key="12">
    <source>
        <dbReference type="ARBA" id="ARBA00048105"/>
    </source>
</evidence>
<reference evidence="23" key="1">
    <citation type="submission" date="2025-08" db="UniProtKB">
        <authorList>
            <consortium name="Ensembl"/>
        </authorList>
    </citation>
    <scope>IDENTIFICATION</scope>
</reference>
<keyword evidence="19" id="KW-0443">Lipid metabolism</keyword>
<evidence type="ECO:0000313" key="23">
    <source>
        <dbReference type="Ensembl" id="ENSCLMP00005028471.1"/>
    </source>
</evidence>
<dbReference type="InterPro" id="IPR002123">
    <property type="entry name" value="Plipid/glycerol_acylTrfase"/>
</dbReference>
<comment type="pathway">
    <text evidence="6">Phospholipid metabolism; CDP-diacylglycerol biosynthesis; CDP-diacylglycerol from sn-glycerol 3-phosphate: step 2/3.</text>
</comment>
<comment type="catalytic activity">
    <reaction evidence="3">
        <text>1-(9Z-octadecenoyl)-sn-glycero-3-phosphate + hexadecanoyl-CoA = 1-(9Z)-octadecenoyl-2-hexadecanoyl-sn-glycero-3-phosphate + CoA</text>
        <dbReference type="Rhea" id="RHEA:37143"/>
        <dbReference type="ChEBI" id="CHEBI:57287"/>
        <dbReference type="ChEBI" id="CHEBI:57379"/>
        <dbReference type="ChEBI" id="CHEBI:74544"/>
        <dbReference type="ChEBI" id="CHEBI:74551"/>
    </reaction>
    <physiologicalReaction direction="left-to-right" evidence="3">
        <dbReference type="Rhea" id="RHEA:37144"/>
    </physiologicalReaction>
</comment>
<comment type="catalytic activity">
    <reaction evidence="14">
        <text>heptadecanoyl-CoA + 1-(9Z-octadecenoyl)-sn-glycero-3-phosphate = 1-(9Z)-octadecenoyl-2-heptadecanoyl-sn-glycero-3-phosphate + CoA</text>
        <dbReference type="Rhea" id="RHEA:37155"/>
        <dbReference type="ChEBI" id="CHEBI:57287"/>
        <dbReference type="ChEBI" id="CHEBI:74307"/>
        <dbReference type="ChEBI" id="CHEBI:74544"/>
        <dbReference type="ChEBI" id="CHEBI:74558"/>
    </reaction>
    <physiologicalReaction direction="left-to-right" evidence="14">
        <dbReference type="Rhea" id="RHEA:37156"/>
    </physiologicalReaction>
</comment>
<comment type="catalytic activity">
    <reaction evidence="11">
        <text>1-tetradecanoyl-sn-glycerol 3-phosphate + (9Z)-octadecenoyl-CoA = 1-tetradecanoyl-2-(9Z)-octadecenoyl-sn-glycero-3-phosphate + CoA</text>
        <dbReference type="Rhea" id="RHEA:37187"/>
        <dbReference type="ChEBI" id="CHEBI:57287"/>
        <dbReference type="ChEBI" id="CHEBI:57387"/>
        <dbReference type="ChEBI" id="CHEBI:72683"/>
        <dbReference type="ChEBI" id="CHEBI:74586"/>
    </reaction>
    <physiologicalReaction direction="left-to-right" evidence="11">
        <dbReference type="Rhea" id="RHEA:37188"/>
    </physiologicalReaction>
</comment>
<evidence type="ECO:0000256" key="10">
    <source>
        <dbReference type="ARBA" id="ARBA00047525"/>
    </source>
</evidence>
<feature type="transmembrane region" description="Helical" evidence="21">
    <location>
        <begin position="126"/>
        <end position="144"/>
    </location>
</feature>
<protein>
    <recommendedName>
        <fullName evidence="19">1-acyl-sn-glycerol-3-phosphate acyltransferase</fullName>
        <ecNumber evidence="19">2.3.1.51</ecNumber>
    </recommendedName>
</protein>
<evidence type="ECO:0000256" key="11">
    <source>
        <dbReference type="ARBA" id="ARBA00047814"/>
    </source>
</evidence>
<evidence type="ECO:0000256" key="6">
    <source>
        <dbReference type="ARBA" id="ARBA00004728"/>
    </source>
</evidence>
<dbReference type="InterPro" id="IPR004552">
    <property type="entry name" value="AGP_acyltrans"/>
</dbReference>
<comment type="similarity">
    <text evidence="7 19">Belongs to the 1-acyl-sn-glycerol-3-phosphate acyltransferase family.</text>
</comment>
<evidence type="ECO:0000259" key="22">
    <source>
        <dbReference type="SMART" id="SM00563"/>
    </source>
</evidence>
<comment type="catalytic activity">
    <reaction evidence="16">
        <text>1-(9Z-octadecenoyl)-sn-glycero-3-phosphate + (9Z,12Z)-octadecadienoyl-CoA = 1-(9Z)-octadecenoyl-2-(9Z,12Z)-octadecadienoyl-sn-glycero-3-phosphate + CoA</text>
        <dbReference type="Rhea" id="RHEA:37159"/>
        <dbReference type="ChEBI" id="CHEBI:57287"/>
        <dbReference type="ChEBI" id="CHEBI:57383"/>
        <dbReference type="ChEBI" id="CHEBI:74544"/>
        <dbReference type="ChEBI" id="CHEBI:74563"/>
    </reaction>
    <physiologicalReaction direction="left-to-right" evidence="16">
        <dbReference type="Rhea" id="RHEA:37160"/>
    </physiologicalReaction>
</comment>
<dbReference type="Ensembl" id="ENSCLMT00005029732.1">
    <property type="protein sequence ID" value="ENSCLMP00005028471.1"/>
    <property type="gene ID" value="ENSCLMG00005013857.1"/>
</dbReference>
<evidence type="ECO:0000256" key="2">
    <source>
        <dbReference type="ARBA" id="ARBA00000300"/>
    </source>
</evidence>
<comment type="catalytic activity">
    <reaction evidence="1">
        <text>(11Z)-octadecenoyl-CoA + 1-(9Z-octadecenoyl)-sn-glycero-3-phosphate = 1-(9Z)-octadecenoyl-2-(11Z)-octadecenoyl-sn-glycero-3-phosphate + CoA</text>
        <dbReference type="Rhea" id="RHEA:37603"/>
        <dbReference type="ChEBI" id="CHEBI:57287"/>
        <dbReference type="ChEBI" id="CHEBI:74544"/>
        <dbReference type="ChEBI" id="CHEBI:75121"/>
        <dbReference type="ChEBI" id="CHEBI:75122"/>
    </reaction>
    <physiologicalReaction direction="left-to-right" evidence="1">
        <dbReference type="Rhea" id="RHEA:37604"/>
    </physiologicalReaction>
</comment>
<dbReference type="CDD" id="cd07989">
    <property type="entry name" value="LPLAT_AGPAT-like"/>
    <property type="match status" value="1"/>
</dbReference>
<name>A0A8C2ZK46_CYCLU</name>
<feature type="transmembrane region" description="Helical" evidence="21">
    <location>
        <begin position="36"/>
        <end position="57"/>
    </location>
</feature>
<feature type="compositionally biased region" description="Polar residues" evidence="20">
    <location>
        <begin position="281"/>
        <end position="290"/>
    </location>
</feature>
<dbReference type="NCBIfam" id="TIGR00530">
    <property type="entry name" value="AGP_acyltrn"/>
    <property type="match status" value="1"/>
</dbReference>
<comment type="catalytic activity">
    <reaction evidence="17">
        <text>1-eicosanoyl-sn-glycero-3-phosphate + (9Z)-octadecenoyl-CoA = 1-eicosanoyl-2-(9Z)-octadecenoyl-sn-glycero-3-phosphate + CoA</text>
        <dbReference type="Rhea" id="RHEA:37183"/>
        <dbReference type="ChEBI" id="CHEBI:57287"/>
        <dbReference type="ChEBI" id="CHEBI:57387"/>
        <dbReference type="ChEBI" id="CHEBI:74583"/>
        <dbReference type="ChEBI" id="CHEBI:74584"/>
    </reaction>
    <physiologicalReaction direction="left-to-right" evidence="17">
        <dbReference type="Rhea" id="RHEA:37184"/>
    </physiologicalReaction>
</comment>
<evidence type="ECO:0000256" key="21">
    <source>
        <dbReference type="SAM" id="Phobius"/>
    </source>
</evidence>
<evidence type="ECO:0000256" key="19">
    <source>
        <dbReference type="RuleBase" id="RU361267"/>
    </source>
</evidence>
<organism evidence="23 24">
    <name type="scientific">Cyclopterus lumpus</name>
    <name type="common">Lumpsucker</name>
    <dbReference type="NCBI Taxonomy" id="8103"/>
    <lineage>
        <taxon>Eukaryota</taxon>
        <taxon>Metazoa</taxon>
        <taxon>Chordata</taxon>
        <taxon>Craniata</taxon>
        <taxon>Vertebrata</taxon>
        <taxon>Euteleostomi</taxon>
        <taxon>Actinopterygii</taxon>
        <taxon>Neopterygii</taxon>
        <taxon>Teleostei</taxon>
        <taxon>Neoteleostei</taxon>
        <taxon>Acanthomorphata</taxon>
        <taxon>Eupercaria</taxon>
        <taxon>Perciformes</taxon>
        <taxon>Cottioidei</taxon>
        <taxon>Cottales</taxon>
        <taxon>Cyclopteridae</taxon>
        <taxon>Cyclopterus</taxon>
    </lineage>
</organism>
<proteinExistence type="inferred from homology"/>
<evidence type="ECO:0000256" key="3">
    <source>
        <dbReference type="ARBA" id="ARBA00000816"/>
    </source>
</evidence>
<keyword evidence="19" id="KW-0444">Lipid biosynthesis</keyword>
<feature type="domain" description="Phospholipid/glycerol acyltransferase" evidence="22">
    <location>
        <begin position="95"/>
        <end position="210"/>
    </location>
</feature>
<dbReference type="GeneTree" id="ENSGT00390000008726"/>
<comment type="catalytic activity">
    <reaction evidence="12">
        <text>1-(6Z,9Z,12Z-octadecatrienoyl)-sn-glycero-3-phosphate + (9Z)-octadecenoyl-CoA = (6Z,9Z,12Z)-octadecatrienoyl-2-(9Z)-octadecenoyl-sn-glycero-3-phosphate + CoA</text>
        <dbReference type="Rhea" id="RHEA:37179"/>
        <dbReference type="ChEBI" id="CHEBI:57287"/>
        <dbReference type="ChEBI" id="CHEBI:57387"/>
        <dbReference type="ChEBI" id="CHEBI:74581"/>
        <dbReference type="ChEBI" id="CHEBI:74582"/>
    </reaction>
    <physiologicalReaction direction="left-to-right" evidence="12">
        <dbReference type="Rhea" id="RHEA:37180"/>
    </physiologicalReaction>
</comment>
<keyword evidence="9 19" id="KW-0012">Acyltransferase</keyword>
<comment type="domain">
    <text evidence="19">The HXXXXD motif is essential for acyltransferase activity and may constitute the binding site for the phosphate moiety of the glycerol-3-phosphate.</text>
</comment>
<evidence type="ECO:0000256" key="9">
    <source>
        <dbReference type="ARBA" id="ARBA00023315"/>
    </source>
</evidence>
<dbReference type="PANTHER" id="PTHR10434">
    <property type="entry name" value="1-ACYL-SN-GLYCEROL-3-PHOSPHATE ACYLTRANSFERASE"/>
    <property type="match status" value="1"/>
</dbReference>
<keyword evidence="21" id="KW-1133">Transmembrane helix</keyword>
<evidence type="ECO:0000256" key="5">
    <source>
        <dbReference type="ARBA" id="ARBA00004086"/>
    </source>
</evidence>
<dbReference type="GO" id="GO:0016020">
    <property type="term" value="C:membrane"/>
    <property type="evidence" value="ECO:0007669"/>
    <property type="project" value="InterPro"/>
</dbReference>
<comment type="catalytic activity">
    <reaction evidence="10">
        <text>1-hexadecanoyl-sn-glycero-3-phosphate + (9Z)-octadecenoyl-CoA = 1-hexadecanoyl-2-(9Z-octadecenoyl)-sn-glycero-3-phosphate + CoA</text>
        <dbReference type="Rhea" id="RHEA:33187"/>
        <dbReference type="ChEBI" id="CHEBI:57287"/>
        <dbReference type="ChEBI" id="CHEBI:57387"/>
        <dbReference type="ChEBI" id="CHEBI:57518"/>
        <dbReference type="ChEBI" id="CHEBI:64839"/>
    </reaction>
    <physiologicalReaction direction="left-to-right" evidence="10">
        <dbReference type="Rhea" id="RHEA:33188"/>
    </physiologicalReaction>
</comment>
<evidence type="ECO:0000256" key="8">
    <source>
        <dbReference type="ARBA" id="ARBA00022679"/>
    </source>
</evidence>
<evidence type="ECO:0000256" key="14">
    <source>
        <dbReference type="ARBA" id="ARBA00048956"/>
    </source>
</evidence>
<evidence type="ECO:0000256" key="1">
    <source>
        <dbReference type="ARBA" id="ARBA00000091"/>
    </source>
</evidence>
<dbReference type="SUPFAM" id="SSF69593">
    <property type="entry name" value="Glycerol-3-phosphate (1)-acyltransferase"/>
    <property type="match status" value="1"/>
</dbReference>
<keyword evidence="21" id="KW-0812">Transmembrane</keyword>
<dbReference type="PANTHER" id="PTHR10434:SF11">
    <property type="entry name" value="1-ACYL-SN-GLYCEROL-3-PHOSPHATE ACYLTRANSFERASE"/>
    <property type="match status" value="1"/>
</dbReference>
<evidence type="ECO:0000256" key="13">
    <source>
        <dbReference type="ARBA" id="ARBA00048293"/>
    </source>
</evidence>
<sequence length="371" mass="41089">MDAAMDAALWVVPLLLLPLLLWSSSSFVFYFKKCFYVGWMMVLALAAIPMCIAKSGGRDVENMRIIRVLVRHVKYFLGLRFDVSGWEHLQTEGPYVIISNHQSSLDVLGLMEVLPDRCTMIAKKELIYAGTVGLICWLGGIVFINRKKTSDAKSVMADAAQTMLDERIRLWVFPEGTRNQRGDLLPFKKGAFHLAVQAQVPIIPIVFSSYNSFYLRKEKQFNSGTIRVKILPKIETKGMTLDDVASLCDESFNVMRSAFLNIPDSRTQSNGPLSLRPHPVPQTSGGPITWSEKTTTWRRSLVMTPLLVELTPGLVWSGPVLVWSGPVLVWSGLVWSGPGLVWSGPGLVWSGPGPDRPHSAVGPDPHAACTP</sequence>
<dbReference type="GO" id="GO:0003841">
    <property type="term" value="F:1-acylglycerol-3-phosphate O-acyltransferase activity"/>
    <property type="evidence" value="ECO:0007669"/>
    <property type="project" value="UniProtKB-UniRule"/>
</dbReference>
<evidence type="ECO:0000256" key="20">
    <source>
        <dbReference type="SAM" id="MobiDB-lite"/>
    </source>
</evidence>
<evidence type="ECO:0000256" key="16">
    <source>
        <dbReference type="ARBA" id="ARBA00049345"/>
    </source>
</evidence>
<keyword evidence="19" id="KW-0594">Phospholipid biosynthesis</keyword>
<keyword evidence="8 19" id="KW-0808">Transferase</keyword>
<dbReference type="GO" id="GO:0006654">
    <property type="term" value="P:phosphatidic acid biosynthetic process"/>
    <property type="evidence" value="ECO:0007669"/>
    <property type="project" value="TreeGrafter"/>
</dbReference>
<reference evidence="23" key="2">
    <citation type="submission" date="2025-09" db="UniProtKB">
        <authorList>
            <consortium name="Ensembl"/>
        </authorList>
    </citation>
    <scope>IDENTIFICATION</scope>
</reference>
<evidence type="ECO:0000256" key="7">
    <source>
        <dbReference type="ARBA" id="ARBA00008655"/>
    </source>
</evidence>
<comment type="function">
    <text evidence="5">Converts 1-acyl-sn-glycerol-3-phosphate (lysophosphatidic acid or LPA) into 1,2-diacyl-sn-glycerol-3-phosphate (phosphatidic acid or PA) by incorporating an acyl moiety at the sn-2 position of the glycerol backbone.</text>
</comment>
<keyword evidence="21" id="KW-0472">Membrane</keyword>
<keyword evidence="19" id="KW-1208">Phospholipid metabolism</keyword>
<keyword evidence="24" id="KW-1185">Reference proteome</keyword>
<comment type="catalytic activity">
    <reaction evidence="2">
        <text>a 1-acyl-sn-glycero-3-phosphate + an acyl-CoA = a 1,2-diacyl-sn-glycero-3-phosphate + CoA</text>
        <dbReference type="Rhea" id="RHEA:19709"/>
        <dbReference type="ChEBI" id="CHEBI:57287"/>
        <dbReference type="ChEBI" id="CHEBI:57970"/>
        <dbReference type="ChEBI" id="CHEBI:58342"/>
        <dbReference type="ChEBI" id="CHEBI:58608"/>
        <dbReference type="EC" id="2.3.1.51"/>
    </reaction>
    <physiologicalReaction direction="left-to-right" evidence="2">
        <dbReference type="Rhea" id="RHEA:19710"/>
    </physiologicalReaction>
</comment>
<accession>A0A8C2ZK46</accession>
<dbReference type="Proteomes" id="UP000694565">
    <property type="component" value="Unplaced"/>
</dbReference>
<comment type="catalytic activity">
    <reaction evidence="15">
        <text>pentadecanoyl-CoA + 1-(9Z-octadecenoyl)-sn-glycero-3-phosphate = 1-(9Z)-octadecenoyl-2-pentadecanoyl-sn-glycero-3-phosphate + CoA</text>
        <dbReference type="Rhea" id="RHEA:37175"/>
        <dbReference type="ChEBI" id="CHEBI:57287"/>
        <dbReference type="ChEBI" id="CHEBI:74309"/>
        <dbReference type="ChEBI" id="CHEBI:74544"/>
        <dbReference type="ChEBI" id="CHEBI:74578"/>
    </reaction>
    <physiologicalReaction direction="left-to-right" evidence="15">
        <dbReference type="Rhea" id="RHEA:37176"/>
    </physiologicalReaction>
</comment>
<feature type="region of interest" description="Disordered" evidence="20">
    <location>
        <begin position="268"/>
        <end position="290"/>
    </location>
</feature>
<comment type="catalytic activity">
    <reaction evidence="4">
        <text>1-(9Z-octadecenoyl)-sn-glycero-3-phosphate + tetradecanoyl-CoA = 1-(9Z)-octadecenoyl-2-tetradecanoyl-sn-glycero-3-phosphate + CoA</text>
        <dbReference type="Rhea" id="RHEA:37171"/>
        <dbReference type="ChEBI" id="CHEBI:57287"/>
        <dbReference type="ChEBI" id="CHEBI:57385"/>
        <dbReference type="ChEBI" id="CHEBI:74544"/>
        <dbReference type="ChEBI" id="CHEBI:74579"/>
    </reaction>
    <physiologicalReaction direction="left-to-right" evidence="4">
        <dbReference type="Rhea" id="RHEA:37172"/>
    </physiologicalReaction>
</comment>
<comment type="catalytic activity">
    <reaction evidence="13">
        <text>1-(9Z,12Z,15Z)-octadecatrienoyl-sn-glycero-3-phosphate + (9Z)-octadecenoyl-CoA = 1-(9Z,12Z,15Z)-octadecatrienoyl-2-(9Z)-octadecenoyl-sn-glycero-3-phosphate + CoA</text>
        <dbReference type="Rhea" id="RHEA:37139"/>
        <dbReference type="ChEBI" id="CHEBI:57287"/>
        <dbReference type="ChEBI" id="CHEBI:57387"/>
        <dbReference type="ChEBI" id="CHEBI:74549"/>
        <dbReference type="ChEBI" id="CHEBI:74550"/>
    </reaction>
    <physiologicalReaction direction="left-to-right" evidence="13">
        <dbReference type="Rhea" id="RHEA:37140"/>
    </physiologicalReaction>
</comment>
<evidence type="ECO:0000256" key="17">
    <source>
        <dbReference type="ARBA" id="ARBA00049491"/>
    </source>
</evidence>
<evidence type="ECO:0000313" key="24">
    <source>
        <dbReference type="Proteomes" id="UP000694565"/>
    </source>
</evidence>
<comment type="catalytic activity">
    <reaction evidence="18">
        <text>1-(9Z-octadecenoyl)-sn-glycero-3-phosphate + (9Z)-octadecenoyl-CoA = 1,2-di-(9Z-octadecenoyl)-sn-glycero-3-phosphate + CoA</text>
        <dbReference type="Rhea" id="RHEA:37131"/>
        <dbReference type="ChEBI" id="CHEBI:57287"/>
        <dbReference type="ChEBI" id="CHEBI:57387"/>
        <dbReference type="ChEBI" id="CHEBI:74544"/>
        <dbReference type="ChEBI" id="CHEBI:74546"/>
    </reaction>
    <physiologicalReaction direction="left-to-right" evidence="18">
        <dbReference type="Rhea" id="RHEA:37132"/>
    </physiologicalReaction>
</comment>
<evidence type="ECO:0000256" key="15">
    <source>
        <dbReference type="ARBA" id="ARBA00048973"/>
    </source>
</evidence>
<dbReference type="Pfam" id="PF01553">
    <property type="entry name" value="Acyltransferase"/>
    <property type="match status" value="1"/>
</dbReference>
<evidence type="ECO:0000256" key="4">
    <source>
        <dbReference type="ARBA" id="ARBA00001783"/>
    </source>
</evidence>